<proteinExistence type="predicted"/>
<dbReference type="PANTHER" id="PTHR47163">
    <property type="entry name" value="DDE_TNP_IS1595 DOMAIN-CONTAINING PROTEIN"/>
    <property type="match status" value="1"/>
</dbReference>
<protein>
    <recommendedName>
        <fullName evidence="1">ISXO2-like transposase domain-containing protein</fullName>
    </recommendedName>
</protein>
<name>A0A2M7GY55_9BACT</name>
<feature type="domain" description="ISXO2-like transposase" evidence="1">
    <location>
        <begin position="92"/>
        <end position="247"/>
    </location>
</feature>
<dbReference type="NCBIfam" id="NF033547">
    <property type="entry name" value="transpos_IS1595"/>
    <property type="match status" value="1"/>
</dbReference>
<dbReference type="AlphaFoldDB" id="A0A2M7GY55"/>
<evidence type="ECO:0000259" key="1">
    <source>
        <dbReference type="SMART" id="SM01126"/>
    </source>
</evidence>
<comment type="caution">
    <text evidence="2">The sequence shown here is derived from an EMBL/GenBank/DDBJ whole genome shotgun (WGS) entry which is preliminary data.</text>
</comment>
<dbReference type="PANTHER" id="PTHR47163:SF2">
    <property type="entry name" value="SI:DKEY-17M8.2"/>
    <property type="match status" value="1"/>
</dbReference>
<dbReference type="Pfam" id="PF12762">
    <property type="entry name" value="DDE_Tnp_IS1595"/>
    <property type="match status" value="1"/>
</dbReference>
<accession>A0A2M7GY55</accession>
<dbReference type="SMART" id="SM01126">
    <property type="entry name" value="DDE_Tnp_IS1595"/>
    <property type="match status" value="1"/>
</dbReference>
<sequence>MQQRIVCLRCKSRKLYKVRRGKRKCSRCNYEFTPWMVKGTRLTKKEWKEIIEWFLLERSGLWVTERLGLGKNQTYQALRKVRQVITVDVPGIFEGIVEVDETYLGGQKKNKRKAQLKKDKQVFGKESKRGFGTTKQPVFGILCRNGRVFAKLVDNTEAKDLIPIITKKVKSGTRICSDTWRAYTGLATKGYVHRTVEHQKKEYAQGKNHINGLEGFWGYLKRKLASKGGVKKEHLYLFLGEYVWRYNYRKLSLEEQRKRIVKLLKSSG</sequence>
<evidence type="ECO:0000313" key="2">
    <source>
        <dbReference type="EMBL" id="PIW33075.1"/>
    </source>
</evidence>
<dbReference type="InterPro" id="IPR053164">
    <property type="entry name" value="IS1016-like_transposase"/>
</dbReference>
<dbReference type="InterPro" id="IPR024445">
    <property type="entry name" value="Tnp_ISXO2-like"/>
</dbReference>
<organism evidence="2 3">
    <name type="scientific">bacterium (Candidatus Ratteibacteria) CG15_BIG_FIL_POST_REV_8_21_14_020_41_12</name>
    <dbReference type="NCBI Taxonomy" id="2014291"/>
    <lineage>
        <taxon>Bacteria</taxon>
        <taxon>Candidatus Ratteibacteria</taxon>
    </lineage>
</organism>
<dbReference type="EMBL" id="PFFY01000217">
    <property type="protein sequence ID" value="PIW33075.1"/>
    <property type="molecule type" value="Genomic_DNA"/>
</dbReference>
<evidence type="ECO:0000313" key="3">
    <source>
        <dbReference type="Proteomes" id="UP000230025"/>
    </source>
</evidence>
<dbReference type="Proteomes" id="UP000230025">
    <property type="component" value="Unassembled WGS sequence"/>
</dbReference>
<reference evidence="3" key="1">
    <citation type="submission" date="2017-09" db="EMBL/GenBank/DDBJ databases">
        <title>Depth-based differentiation of microbial function through sediment-hosted aquifers and enrichment of novel symbionts in the deep terrestrial subsurface.</title>
        <authorList>
            <person name="Probst A.J."/>
            <person name="Ladd B."/>
            <person name="Jarett J.K."/>
            <person name="Geller-Mcgrath D.E."/>
            <person name="Sieber C.M.K."/>
            <person name="Emerson J.B."/>
            <person name="Anantharaman K."/>
            <person name="Thomas B.C."/>
            <person name="Malmstrom R."/>
            <person name="Stieglmeier M."/>
            <person name="Klingl A."/>
            <person name="Woyke T."/>
            <person name="Ryan C.M."/>
            <person name="Banfield J.F."/>
        </authorList>
    </citation>
    <scope>NUCLEOTIDE SEQUENCE [LARGE SCALE GENOMIC DNA]</scope>
</reference>
<gene>
    <name evidence="2" type="ORF">COW28_04680</name>
</gene>